<gene>
    <name evidence="1" type="ORF">NLI96_g6440</name>
</gene>
<proteinExistence type="predicted"/>
<keyword evidence="2" id="KW-1185">Reference proteome</keyword>
<protein>
    <submittedName>
        <fullName evidence="1">Uncharacterized protein</fullName>
    </submittedName>
</protein>
<accession>A0AAD5V0V9</accession>
<organism evidence="1 2">
    <name type="scientific">Meripilus lineatus</name>
    <dbReference type="NCBI Taxonomy" id="2056292"/>
    <lineage>
        <taxon>Eukaryota</taxon>
        <taxon>Fungi</taxon>
        <taxon>Dikarya</taxon>
        <taxon>Basidiomycota</taxon>
        <taxon>Agaricomycotina</taxon>
        <taxon>Agaricomycetes</taxon>
        <taxon>Polyporales</taxon>
        <taxon>Meripilaceae</taxon>
        <taxon>Meripilus</taxon>
    </lineage>
</organism>
<name>A0AAD5V0V9_9APHY</name>
<comment type="caution">
    <text evidence="1">The sequence shown here is derived from an EMBL/GenBank/DDBJ whole genome shotgun (WGS) entry which is preliminary data.</text>
</comment>
<reference evidence="1" key="1">
    <citation type="submission" date="2022-07" db="EMBL/GenBank/DDBJ databases">
        <title>Genome Sequence of Physisporinus lineatus.</title>
        <authorList>
            <person name="Buettner E."/>
        </authorList>
    </citation>
    <scope>NUCLEOTIDE SEQUENCE</scope>
    <source>
        <strain evidence="1">VT162</strain>
    </source>
</reference>
<sequence>MATVKERRRFNPSCDATSPRRHSLFRVCDPYHNDLTLTGTHRSRTGSAILAVQIFAIISSEIGTVSIQLEYLHTESDLKVSVTVIFLNRFMLNLRGLGPINSSMATITGHFESGRALSSVRFAPGVVGNLGASLGTVVGVELDPEGSDIESVPTGSEADATHLPNAQEDIETGHFELMSPNQVLGQSMDVGGSHL</sequence>
<evidence type="ECO:0000313" key="1">
    <source>
        <dbReference type="EMBL" id="KAJ3483260.1"/>
    </source>
</evidence>
<dbReference type="EMBL" id="JANAWD010000235">
    <property type="protein sequence ID" value="KAJ3483260.1"/>
    <property type="molecule type" value="Genomic_DNA"/>
</dbReference>
<dbReference type="AlphaFoldDB" id="A0AAD5V0V9"/>
<dbReference type="Proteomes" id="UP001212997">
    <property type="component" value="Unassembled WGS sequence"/>
</dbReference>
<evidence type="ECO:0000313" key="2">
    <source>
        <dbReference type="Proteomes" id="UP001212997"/>
    </source>
</evidence>